<dbReference type="PANTHER" id="PTHR46600">
    <property type="entry name" value="THAP DOMAIN-CONTAINING"/>
    <property type="match status" value="1"/>
</dbReference>
<dbReference type="AlphaFoldDB" id="A0A067RUY8"/>
<dbReference type="eggNOG" id="ENOG502QTBK">
    <property type="taxonomic scope" value="Eukaryota"/>
</dbReference>
<gene>
    <name evidence="8" type="ORF">L798_13354</name>
</gene>
<keyword evidence="1" id="KW-0479">Metal-binding</keyword>
<evidence type="ECO:0000256" key="5">
    <source>
        <dbReference type="PROSITE-ProRule" id="PRU00309"/>
    </source>
</evidence>
<keyword evidence="4 5" id="KW-0238">DNA-binding</keyword>
<dbReference type="InterPro" id="IPR026516">
    <property type="entry name" value="THAP1/10"/>
</dbReference>
<organism evidence="8 9">
    <name type="scientific">Zootermopsis nevadensis</name>
    <name type="common">Dampwood termite</name>
    <dbReference type="NCBI Taxonomy" id="136037"/>
    <lineage>
        <taxon>Eukaryota</taxon>
        <taxon>Metazoa</taxon>
        <taxon>Ecdysozoa</taxon>
        <taxon>Arthropoda</taxon>
        <taxon>Hexapoda</taxon>
        <taxon>Insecta</taxon>
        <taxon>Pterygota</taxon>
        <taxon>Neoptera</taxon>
        <taxon>Polyneoptera</taxon>
        <taxon>Dictyoptera</taxon>
        <taxon>Blattodea</taxon>
        <taxon>Blattoidea</taxon>
        <taxon>Termitoidae</taxon>
        <taxon>Termopsidae</taxon>
        <taxon>Zootermopsis</taxon>
    </lineage>
</organism>
<keyword evidence="9" id="KW-1185">Reference proteome</keyword>
<accession>A0A067RUY8</accession>
<evidence type="ECO:0000256" key="6">
    <source>
        <dbReference type="SAM" id="MobiDB-lite"/>
    </source>
</evidence>
<evidence type="ECO:0000256" key="1">
    <source>
        <dbReference type="ARBA" id="ARBA00022723"/>
    </source>
</evidence>
<dbReference type="Pfam" id="PF05485">
    <property type="entry name" value="THAP"/>
    <property type="match status" value="1"/>
</dbReference>
<evidence type="ECO:0000256" key="3">
    <source>
        <dbReference type="ARBA" id="ARBA00022833"/>
    </source>
</evidence>
<dbReference type="PANTHER" id="PTHR46600:SF11">
    <property type="entry name" value="THAP DOMAIN-CONTAINING PROTEIN 10"/>
    <property type="match status" value="1"/>
</dbReference>
<dbReference type="EMBL" id="KK852453">
    <property type="protein sequence ID" value="KDR23664.1"/>
    <property type="molecule type" value="Genomic_DNA"/>
</dbReference>
<dbReference type="InParanoid" id="A0A067RUY8"/>
<evidence type="ECO:0000256" key="2">
    <source>
        <dbReference type="ARBA" id="ARBA00022771"/>
    </source>
</evidence>
<reference evidence="8 9" key="1">
    <citation type="journal article" date="2014" name="Nat. Commun.">
        <title>Molecular traces of alternative social organization in a termite genome.</title>
        <authorList>
            <person name="Terrapon N."/>
            <person name="Li C."/>
            <person name="Robertson H.M."/>
            <person name="Ji L."/>
            <person name="Meng X."/>
            <person name="Booth W."/>
            <person name="Chen Z."/>
            <person name="Childers C.P."/>
            <person name="Glastad K.M."/>
            <person name="Gokhale K."/>
            <person name="Gowin J."/>
            <person name="Gronenberg W."/>
            <person name="Hermansen R.A."/>
            <person name="Hu H."/>
            <person name="Hunt B.G."/>
            <person name="Huylmans A.K."/>
            <person name="Khalil S.M."/>
            <person name="Mitchell R.D."/>
            <person name="Munoz-Torres M.C."/>
            <person name="Mustard J.A."/>
            <person name="Pan H."/>
            <person name="Reese J.T."/>
            <person name="Scharf M.E."/>
            <person name="Sun F."/>
            <person name="Vogel H."/>
            <person name="Xiao J."/>
            <person name="Yang W."/>
            <person name="Yang Z."/>
            <person name="Yang Z."/>
            <person name="Zhou J."/>
            <person name="Zhu J."/>
            <person name="Brent C.S."/>
            <person name="Elsik C.G."/>
            <person name="Goodisman M.A."/>
            <person name="Liberles D.A."/>
            <person name="Roe R.M."/>
            <person name="Vargo E.L."/>
            <person name="Vilcinskas A."/>
            <person name="Wang J."/>
            <person name="Bornberg-Bauer E."/>
            <person name="Korb J."/>
            <person name="Zhang G."/>
            <person name="Liebig J."/>
        </authorList>
    </citation>
    <scope>NUCLEOTIDE SEQUENCE [LARGE SCALE GENOMIC DNA]</scope>
    <source>
        <tissue evidence="8">Whole organism</tissue>
    </source>
</reference>
<protein>
    <recommendedName>
        <fullName evidence="7">THAP-type domain-containing protein</fullName>
    </recommendedName>
</protein>
<dbReference type="PROSITE" id="PS50950">
    <property type="entry name" value="ZF_THAP"/>
    <property type="match status" value="1"/>
</dbReference>
<evidence type="ECO:0000313" key="8">
    <source>
        <dbReference type="EMBL" id="KDR23664.1"/>
    </source>
</evidence>
<dbReference type="SMART" id="SM00980">
    <property type="entry name" value="THAP"/>
    <property type="match status" value="1"/>
</dbReference>
<dbReference type="Gene3D" id="6.20.210.20">
    <property type="entry name" value="THAP domain"/>
    <property type="match status" value="1"/>
</dbReference>
<name>A0A067RUY8_ZOONE</name>
<dbReference type="InterPro" id="IPR006612">
    <property type="entry name" value="THAP_Znf"/>
</dbReference>
<proteinExistence type="predicted"/>
<feature type="compositionally biased region" description="Polar residues" evidence="6">
    <location>
        <begin position="104"/>
        <end position="113"/>
    </location>
</feature>
<keyword evidence="2 5" id="KW-0863">Zinc-finger</keyword>
<evidence type="ECO:0000256" key="4">
    <source>
        <dbReference type="ARBA" id="ARBA00023125"/>
    </source>
</evidence>
<dbReference type="Proteomes" id="UP000027135">
    <property type="component" value="Unassembled WGS sequence"/>
</dbReference>
<sequence>MPQCAVATCRNNHRKTKGRRVRYHRFPAEDDVRSRWVSVCGRSFNTATARVCSLHFSPNSYERDVEHELLGLPPRSRLKRGAVPDRAVPISLPSLIGKWKQPRQRQQQVSTSKRGGRKPRPPEREDEAAAADRDVTTRFDILLALGLKPIKKNHQDGADYRYEVAVKPYNASTRTAEPRRVKNAQNSQSSKASKPALVTSSRAEMRD</sequence>
<feature type="domain" description="THAP-type" evidence="7">
    <location>
        <begin position="1"/>
        <end position="87"/>
    </location>
</feature>
<evidence type="ECO:0000259" key="7">
    <source>
        <dbReference type="PROSITE" id="PS50950"/>
    </source>
</evidence>
<dbReference type="GO" id="GO:0043565">
    <property type="term" value="F:sequence-specific DNA binding"/>
    <property type="evidence" value="ECO:0007669"/>
    <property type="project" value="InterPro"/>
</dbReference>
<feature type="compositionally biased region" description="Polar residues" evidence="6">
    <location>
        <begin position="183"/>
        <end position="207"/>
    </location>
</feature>
<dbReference type="GO" id="GO:0008270">
    <property type="term" value="F:zinc ion binding"/>
    <property type="evidence" value="ECO:0007669"/>
    <property type="project" value="UniProtKB-KW"/>
</dbReference>
<feature type="region of interest" description="Disordered" evidence="6">
    <location>
        <begin position="169"/>
        <end position="207"/>
    </location>
</feature>
<keyword evidence="3" id="KW-0862">Zinc</keyword>
<dbReference type="OrthoDB" id="6496718at2759"/>
<dbReference type="InterPro" id="IPR038441">
    <property type="entry name" value="THAP_Znf_sf"/>
</dbReference>
<evidence type="ECO:0000313" key="9">
    <source>
        <dbReference type="Proteomes" id="UP000027135"/>
    </source>
</evidence>
<dbReference type="SUPFAM" id="SSF57716">
    <property type="entry name" value="Glucocorticoid receptor-like (DNA-binding domain)"/>
    <property type="match status" value="1"/>
</dbReference>
<feature type="region of interest" description="Disordered" evidence="6">
    <location>
        <begin position="94"/>
        <end position="132"/>
    </location>
</feature>